<gene>
    <name evidence="2" type="ordered locus">Cfla_0271</name>
</gene>
<reference evidence="2 3" key="1">
    <citation type="journal article" date="2010" name="Stand. Genomic Sci.">
        <title>Complete genome sequence of Cellulomonas flavigena type strain (134).</title>
        <authorList>
            <person name="Abt B."/>
            <person name="Foster B."/>
            <person name="Lapidus A."/>
            <person name="Clum A."/>
            <person name="Sun H."/>
            <person name="Pukall R."/>
            <person name="Lucas S."/>
            <person name="Glavina Del Rio T."/>
            <person name="Nolan M."/>
            <person name="Tice H."/>
            <person name="Cheng J.F."/>
            <person name="Pitluck S."/>
            <person name="Liolios K."/>
            <person name="Ivanova N."/>
            <person name="Mavromatis K."/>
            <person name="Ovchinnikova G."/>
            <person name="Pati A."/>
            <person name="Goodwin L."/>
            <person name="Chen A."/>
            <person name="Palaniappan K."/>
            <person name="Land M."/>
            <person name="Hauser L."/>
            <person name="Chang Y.J."/>
            <person name="Jeffries C.D."/>
            <person name="Rohde M."/>
            <person name="Goker M."/>
            <person name="Woyke T."/>
            <person name="Bristow J."/>
            <person name="Eisen J.A."/>
            <person name="Markowitz V."/>
            <person name="Hugenholtz P."/>
            <person name="Kyrpides N.C."/>
            <person name="Klenk H.P."/>
        </authorList>
    </citation>
    <scope>NUCLEOTIDE SEQUENCE [LARGE SCALE GENOMIC DNA]</scope>
    <source>
        <strain evidence="3">ATCC 482 / DSM 20109 / BCRC 11376 / JCM 18109 / NBRC 3775 / NCIMB 8073 / NRS 134</strain>
    </source>
</reference>
<accession>D5UGY7</accession>
<keyword evidence="3" id="KW-1185">Reference proteome</keyword>
<sequence length="314" mass="33064">MRRGRNVGRVVAVVAAVAAAMMAAPPVWAAEEPPKGTVVVSMVGLGGTYTGITYQSLWQGSRPATAYVPSWGHTMQATAYFTNLPEFGGPAWPISGTMQSTYQWRAHCNVPGTGSRTFALTSPRTIDVPVHPSASIFRVIPPSAVVTDTVTLPALECWRIYINFSMHGTAKLDGSDGLFLNYFTPGPQHEFAPERASNGDIRLYRIATSGELEEVQRTGNITTVPQKFFQYYFTSCAAAREALGVVIGSFQPGALGLVQVSGPPSLAGSVVGATARQAGAKDVVVWGLEHGTATALTQAQVVSDGGSPVDGCSA</sequence>
<evidence type="ECO:0000313" key="3">
    <source>
        <dbReference type="Proteomes" id="UP000000849"/>
    </source>
</evidence>
<evidence type="ECO:0000256" key="1">
    <source>
        <dbReference type="SAM" id="SignalP"/>
    </source>
</evidence>
<feature type="signal peptide" evidence="1">
    <location>
        <begin position="1"/>
        <end position="29"/>
    </location>
</feature>
<keyword evidence="1" id="KW-0732">Signal</keyword>
<protein>
    <submittedName>
        <fullName evidence="2">Uncharacterized protein</fullName>
    </submittedName>
</protein>
<name>D5UGY7_CELFN</name>
<feature type="chain" id="PRO_5003077462" evidence="1">
    <location>
        <begin position="30"/>
        <end position="314"/>
    </location>
</feature>
<evidence type="ECO:0000313" key="2">
    <source>
        <dbReference type="EMBL" id="ADG73190.1"/>
    </source>
</evidence>
<dbReference type="KEGG" id="cfl:Cfla_0271"/>
<dbReference type="EMBL" id="CP001964">
    <property type="protein sequence ID" value="ADG73190.1"/>
    <property type="molecule type" value="Genomic_DNA"/>
</dbReference>
<dbReference type="HOGENOM" id="CLU_884784_0_0_11"/>
<organism evidence="2 3">
    <name type="scientific">Cellulomonas flavigena (strain ATCC 482 / DSM 20109 / BCRC 11376 / JCM 18109 / NBRC 3775 / NCIMB 8073 / NRS 134)</name>
    <dbReference type="NCBI Taxonomy" id="446466"/>
    <lineage>
        <taxon>Bacteria</taxon>
        <taxon>Bacillati</taxon>
        <taxon>Actinomycetota</taxon>
        <taxon>Actinomycetes</taxon>
        <taxon>Micrococcales</taxon>
        <taxon>Cellulomonadaceae</taxon>
        <taxon>Cellulomonas</taxon>
    </lineage>
</organism>
<dbReference type="Proteomes" id="UP000000849">
    <property type="component" value="Chromosome"/>
</dbReference>
<proteinExistence type="predicted"/>
<dbReference type="AlphaFoldDB" id="D5UGY7"/>